<keyword evidence="2 3" id="KW-0808">Transferase</keyword>
<dbReference type="SUPFAM" id="SSF52540">
    <property type="entry name" value="P-loop containing nucleoside triphosphate hydrolases"/>
    <property type="match status" value="1"/>
</dbReference>
<evidence type="ECO:0000259" key="5">
    <source>
        <dbReference type="Pfam" id="PF00685"/>
    </source>
</evidence>
<reference evidence="6" key="1">
    <citation type="submission" date="2020-03" db="EMBL/GenBank/DDBJ databases">
        <title>Castanea mollissima Vanexum genome sequencing.</title>
        <authorList>
            <person name="Staton M."/>
        </authorList>
    </citation>
    <scope>NUCLEOTIDE SEQUENCE</scope>
    <source>
        <tissue evidence="6">Leaf</tissue>
    </source>
</reference>
<dbReference type="InterPro" id="IPR027417">
    <property type="entry name" value="P-loop_NTPase"/>
</dbReference>
<dbReference type="AlphaFoldDB" id="A0A8J4S5K6"/>
<feature type="domain" description="Sulfotransferase" evidence="5">
    <location>
        <begin position="75"/>
        <end position="336"/>
    </location>
</feature>
<feature type="compositionally biased region" description="Polar residues" evidence="4">
    <location>
        <begin position="1"/>
        <end position="13"/>
    </location>
</feature>
<evidence type="ECO:0000313" key="6">
    <source>
        <dbReference type="EMBL" id="KAF3976591.1"/>
    </source>
</evidence>
<comment type="similarity">
    <text evidence="1 3">Belongs to the sulfotransferase 1 family.</text>
</comment>
<sequence length="346" mass="40091">MDYSSSKMNLSPKSNEKEEYSSDPKVFEEYKPLISSLPRRKGWVLNQFYHYQGFWHNLFYLEGLLSAQEHFKPQPNDIFLSSVPKSGTTWLKALSFAIVTRSSFDASKNPLLTTTPHECVHSLEGDLAHNLFHRNLDTPLIGTHVPYTSLPKPVIDYGCKIIYICREPKDAFVSLWHFCCKASPKGVELSAREDLDFEEAFKLFCEGISVFGPYWDHVLGYWRASLEFPDRILFLKYENLKNEPVFYVKEMAKFMGYPFSLEEETKGMIENIVDLCSFENLSKLEVNKSGWLHGRPYLIEKNAFFRKGVIGDWKNYLKPMMVARLDEITERKFRSSGLTFNVSSDA</sequence>
<evidence type="ECO:0000256" key="1">
    <source>
        <dbReference type="ARBA" id="ARBA00005771"/>
    </source>
</evidence>
<dbReference type="Pfam" id="PF00685">
    <property type="entry name" value="Sulfotransfer_1"/>
    <property type="match status" value="1"/>
</dbReference>
<evidence type="ECO:0000256" key="3">
    <source>
        <dbReference type="RuleBase" id="RU361155"/>
    </source>
</evidence>
<keyword evidence="7" id="KW-1185">Reference proteome</keyword>
<accession>A0A8J4S5K6</accession>
<dbReference type="EMBL" id="JRKL02000011">
    <property type="protein sequence ID" value="KAF3976591.1"/>
    <property type="molecule type" value="Genomic_DNA"/>
</dbReference>
<dbReference type="Proteomes" id="UP000737018">
    <property type="component" value="Unassembled WGS sequence"/>
</dbReference>
<dbReference type="EC" id="2.8.2.-" evidence="3"/>
<evidence type="ECO:0000256" key="4">
    <source>
        <dbReference type="SAM" id="MobiDB-lite"/>
    </source>
</evidence>
<dbReference type="InterPro" id="IPR000863">
    <property type="entry name" value="Sulfotransferase_dom"/>
</dbReference>
<evidence type="ECO:0000313" key="7">
    <source>
        <dbReference type="Proteomes" id="UP000737018"/>
    </source>
</evidence>
<name>A0A8J4S5K6_9ROSI</name>
<gene>
    <name evidence="6" type="ORF">CMV_000228</name>
</gene>
<dbReference type="GO" id="GO:0008146">
    <property type="term" value="F:sulfotransferase activity"/>
    <property type="evidence" value="ECO:0007669"/>
    <property type="project" value="InterPro"/>
</dbReference>
<organism evidence="6 7">
    <name type="scientific">Castanea mollissima</name>
    <name type="common">Chinese chestnut</name>
    <dbReference type="NCBI Taxonomy" id="60419"/>
    <lineage>
        <taxon>Eukaryota</taxon>
        <taxon>Viridiplantae</taxon>
        <taxon>Streptophyta</taxon>
        <taxon>Embryophyta</taxon>
        <taxon>Tracheophyta</taxon>
        <taxon>Spermatophyta</taxon>
        <taxon>Magnoliopsida</taxon>
        <taxon>eudicotyledons</taxon>
        <taxon>Gunneridae</taxon>
        <taxon>Pentapetalae</taxon>
        <taxon>rosids</taxon>
        <taxon>fabids</taxon>
        <taxon>Fagales</taxon>
        <taxon>Fagaceae</taxon>
        <taxon>Castanea</taxon>
    </lineage>
</organism>
<dbReference type="PANTHER" id="PTHR11783">
    <property type="entry name" value="SULFOTRANSFERASE SULT"/>
    <property type="match status" value="1"/>
</dbReference>
<protein>
    <recommendedName>
        <fullName evidence="3">Sulfotransferase</fullName>
        <ecNumber evidence="3">2.8.2.-</ecNumber>
    </recommendedName>
</protein>
<proteinExistence type="inferred from homology"/>
<comment type="caution">
    <text evidence="6">The sequence shown here is derived from an EMBL/GenBank/DDBJ whole genome shotgun (WGS) entry which is preliminary data.</text>
</comment>
<evidence type="ECO:0000256" key="2">
    <source>
        <dbReference type="ARBA" id="ARBA00022679"/>
    </source>
</evidence>
<dbReference type="OrthoDB" id="205623at2759"/>
<dbReference type="Gene3D" id="3.40.50.300">
    <property type="entry name" value="P-loop containing nucleotide triphosphate hydrolases"/>
    <property type="match status" value="1"/>
</dbReference>
<feature type="region of interest" description="Disordered" evidence="4">
    <location>
        <begin position="1"/>
        <end position="21"/>
    </location>
</feature>